<protein>
    <submittedName>
        <fullName evidence="5">Uncharacterized protein YkwD</fullName>
    </submittedName>
    <submittedName>
        <fullName evidence="4">Uncharacterized protein, YkwD family</fullName>
    </submittedName>
</protein>
<name>A0A8B4Q7Z5_9BACL</name>
<proteinExistence type="predicted"/>
<accession>A0A8B4Q7Z5</accession>
<evidence type="ECO:0000313" key="4">
    <source>
        <dbReference type="EMBL" id="STX08976.1"/>
    </source>
</evidence>
<dbReference type="Gene3D" id="3.40.33.10">
    <property type="entry name" value="CAP"/>
    <property type="match status" value="1"/>
</dbReference>
<evidence type="ECO:0000313" key="6">
    <source>
        <dbReference type="Proteomes" id="UP000254330"/>
    </source>
</evidence>
<keyword evidence="7" id="KW-1185">Reference proteome</keyword>
<dbReference type="EMBL" id="UGNP01000001">
    <property type="protein sequence ID" value="STX08976.1"/>
    <property type="molecule type" value="Genomic_DNA"/>
</dbReference>
<feature type="domain" description="SCP" evidence="2">
    <location>
        <begin position="234"/>
        <end position="332"/>
    </location>
</feature>
<dbReference type="Pfam" id="PF14504">
    <property type="entry name" value="CAP_assoc_N"/>
    <property type="match status" value="1"/>
</dbReference>
<dbReference type="CDD" id="cd05379">
    <property type="entry name" value="CAP_bacterial"/>
    <property type="match status" value="1"/>
</dbReference>
<reference evidence="5 7" key="2">
    <citation type="submission" date="2019-03" db="EMBL/GenBank/DDBJ databases">
        <title>Genomic Encyclopedia of Type Strains, Phase IV (KMG-IV): sequencing the most valuable type-strain genomes for metagenomic binning, comparative biology and taxonomic classification.</title>
        <authorList>
            <person name="Goeker M."/>
        </authorList>
    </citation>
    <scope>NUCLEOTIDE SEQUENCE [LARGE SCALE GENOMIC DNA]</scope>
    <source>
        <strain evidence="5 7">DSM 20580</strain>
    </source>
</reference>
<feature type="transmembrane region" description="Helical" evidence="1">
    <location>
        <begin position="7"/>
        <end position="23"/>
    </location>
</feature>
<dbReference type="InterPro" id="IPR014044">
    <property type="entry name" value="CAP_dom"/>
</dbReference>
<feature type="domain" description="CAP-associated" evidence="3">
    <location>
        <begin position="62"/>
        <end position="200"/>
    </location>
</feature>
<evidence type="ECO:0000313" key="5">
    <source>
        <dbReference type="EMBL" id="TDR36931.1"/>
    </source>
</evidence>
<dbReference type="PANTHER" id="PTHR31157">
    <property type="entry name" value="SCP DOMAIN-CONTAINING PROTEIN"/>
    <property type="match status" value="1"/>
</dbReference>
<dbReference type="Proteomes" id="UP000254330">
    <property type="component" value="Unassembled WGS sequence"/>
</dbReference>
<dbReference type="Proteomes" id="UP000294641">
    <property type="component" value="Unassembled WGS sequence"/>
</dbReference>
<dbReference type="EMBL" id="SNZG01000022">
    <property type="protein sequence ID" value="TDR36931.1"/>
    <property type="molecule type" value="Genomic_DNA"/>
</dbReference>
<evidence type="ECO:0000313" key="7">
    <source>
        <dbReference type="Proteomes" id="UP000294641"/>
    </source>
</evidence>
<keyword evidence="1" id="KW-0472">Membrane</keyword>
<evidence type="ECO:0000256" key="1">
    <source>
        <dbReference type="SAM" id="Phobius"/>
    </source>
</evidence>
<keyword evidence="1" id="KW-0812">Transmembrane</keyword>
<dbReference type="AlphaFoldDB" id="A0A8B4Q7Z5"/>
<sequence>MKSLLRILFLLVIFLIGFFYLNLPANENSPLKGPTKTVPNTKVPEITGDASERPKAGWSTYIGKDVQTLKEKLGEPVRKGPSQYGFKWWVYSTDQQYMLVGVSKGKINQIYLTGTIADFAPFTLNQTLDELYRNTITDTEVNIKIGESIYTLVLSEDDLQSRLLVMYDGVFAQLYFDKMNKTLMGIRFIDGETLVKQQPYDMTYVGDMIETKKPSSFDQQKINNENATQLFELSNRFRKTVELESFIEDEDVNIATRQHLEGIVMESLANTSAPETALKKLLENNQIEFEDAAENIAEDYSDAADAMSGIINSDKHRKDLMNEKNTILGVAAFEKNYAQIFIEREIPTTEE</sequence>
<dbReference type="Pfam" id="PF00188">
    <property type="entry name" value="CAP"/>
    <property type="match status" value="1"/>
</dbReference>
<keyword evidence="1" id="KW-1133">Transmembrane helix</keyword>
<dbReference type="InterPro" id="IPR029410">
    <property type="entry name" value="CAP_assoc"/>
</dbReference>
<evidence type="ECO:0000259" key="3">
    <source>
        <dbReference type="Pfam" id="PF14504"/>
    </source>
</evidence>
<dbReference type="PANTHER" id="PTHR31157:SF26">
    <property type="entry name" value="SCP-LIKE EXTRACELLULAR PROTEIN"/>
    <property type="match status" value="1"/>
</dbReference>
<gene>
    <name evidence="5" type="ORF">DFR61_12215</name>
    <name evidence="4" type="ORF">NCTC10597_00645</name>
</gene>
<comment type="caution">
    <text evidence="4">The sequence shown here is derived from an EMBL/GenBank/DDBJ whole genome shotgun (WGS) entry which is preliminary data.</text>
</comment>
<dbReference type="InterPro" id="IPR035940">
    <property type="entry name" value="CAP_sf"/>
</dbReference>
<organism evidence="4 6">
    <name type="scientific">Kurthia zopfii</name>
    <dbReference type="NCBI Taxonomy" id="1650"/>
    <lineage>
        <taxon>Bacteria</taxon>
        <taxon>Bacillati</taxon>
        <taxon>Bacillota</taxon>
        <taxon>Bacilli</taxon>
        <taxon>Bacillales</taxon>
        <taxon>Caryophanaceae</taxon>
        <taxon>Kurthia</taxon>
    </lineage>
</organism>
<dbReference type="RefSeq" id="WP_166636113.1">
    <property type="nucleotide sequence ID" value="NZ_BJUE01000024.1"/>
</dbReference>
<reference evidence="4 6" key="1">
    <citation type="submission" date="2018-06" db="EMBL/GenBank/DDBJ databases">
        <authorList>
            <consortium name="Pathogen Informatics"/>
            <person name="Doyle S."/>
        </authorList>
    </citation>
    <scope>NUCLEOTIDE SEQUENCE [LARGE SCALE GENOMIC DNA]</scope>
    <source>
        <strain evidence="4 6">NCTC10597</strain>
    </source>
</reference>
<evidence type="ECO:0000259" key="2">
    <source>
        <dbReference type="Pfam" id="PF00188"/>
    </source>
</evidence>